<dbReference type="Proteomes" id="UP000266720">
    <property type="component" value="Chromosome"/>
</dbReference>
<sequence length="42" mass="4849">MPLQLLHKLLCNSAIVYCLVVASRDFLIFAENTFTIGSRRFF</sequence>
<gene>
    <name evidence="1" type="ORF">TCARB_0667</name>
</gene>
<proteinExistence type="predicted"/>
<protein>
    <submittedName>
        <fullName evidence="1">Uncharacterized protein</fullName>
    </submittedName>
</protein>
<dbReference type="EMBL" id="CP007493">
    <property type="protein sequence ID" value="AJB41723.1"/>
    <property type="molecule type" value="Genomic_DNA"/>
</dbReference>
<dbReference type="KEGG" id="tcb:TCARB_0667"/>
<evidence type="ECO:0000313" key="2">
    <source>
        <dbReference type="Proteomes" id="UP000266720"/>
    </source>
</evidence>
<evidence type="ECO:0000313" key="1">
    <source>
        <dbReference type="EMBL" id="AJB41723.1"/>
    </source>
</evidence>
<reference evidence="2" key="1">
    <citation type="book" date="2010" name="EXTREMOPHILES" publisher="0:0-0">
        <title>Complete genome sequences of ten hyperthermophilic archaea reveal their metabolic capabilities and possible ecological roles.</title>
        <editorList>
            <person name="?"/>
        </editorList>
        <authorList>
            <person name="Ravin N.V."/>
            <person name="Mardanov A.V."/>
            <person name="Bonch-Osmolovskaya E.A."/>
            <person name="Skryabin K.G."/>
        </authorList>
    </citation>
    <scope>NUCLEOTIDE SEQUENCE [LARGE SCALE GENOMIC DNA]</scope>
    <source>
        <strain evidence="2">1505</strain>
    </source>
</reference>
<organism evidence="1 2">
    <name type="scientific">Thermofilum adornatum 1505</name>
    <dbReference type="NCBI Taxonomy" id="697581"/>
    <lineage>
        <taxon>Archaea</taxon>
        <taxon>Thermoproteota</taxon>
        <taxon>Thermoprotei</taxon>
        <taxon>Thermofilales</taxon>
        <taxon>Thermofilaceae</taxon>
        <taxon>Thermofilum</taxon>
    </lineage>
</organism>
<dbReference type="AlphaFoldDB" id="A0A3G1A6F7"/>
<name>A0A3G1A6F7_9CREN</name>
<accession>A0A3G1A6F7</accession>